<dbReference type="AlphaFoldDB" id="A0A0K8QK84"/>
<dbReference type="PANTHER" id="PTHR12126:SF11">
    <property type="entry name" value="NADH DEHYDROGENASE [UBIQUINONE] 1 ALPHA SUBCOMPLEX SUBUNIT 9, MITOCHONDRIAL"/>
    <property type="match status" value="1"/>
</dbReference>
<dbReference type="SUPFAM" id="SSF51735">
    <property type="entry name" value="NAD(P)-binding Rossmann-fold domains"/>
    <property type="match status" value="1"/>
</dbReference>
<gene>
    <name evidence="2" type="ORF">MBSD_n0644</name>
</gene>
<proteinExistence type="predicted"/>
<protein>
    <submittedName>
        <fullName evidence="2">Putative nucleoside-diphosphate sugar epimerase</fullName>
    </submittedName>
</protein>
<dbReference type="EMBL" id="DF970159">
    <property type="protein sequence ID" value="GAP65355.1"/>
    <property type="molecule type" value="Genomic_DNA"/>
</dbReference>
<evidence type="ECO:0000313" key="2">
    <source>
        <dbReference type="EMBL" id="GAP65355.1"/>
    </source>
</evidence>
<dbReference type="STRING" id="1475481.GCA_000953855_00654"/>
<evidence type="ECO:0000259" key="1">
    <source>
        <dbReference type="Pfam" id="PF13460"/>
    </source>
</evidence>
<accession>A0A0K8QK84</accession>
<dbReference type="Pfam" id="PF13460">
    <property type="entry name" value="NAD_binding_10"/>
    <property type="match status" value="1"/>
</dbReference>
<dbReference type="InterPro" id="IPR036291">
    <property type="entry name" value="NAD(P)-bd_dom_sf"/>
</dbReference>
<dbReference type="InterPro" id="IPR016040">
    <property type="entry name" value="NAD(P)-bd_dom"/>
</dbReference>
<dbReference type="Proteomes" id="UP000253740">
    <property type="component" value="Unassembled WGS sequence"/>
</dbReference>
<dbReference type="Gene3D" id="3.40.50.720">
    <property type="entry name" value="NAD(P)-binding Rossmann-like Domain"/>
    <property type="match status" value="1"/>
</dbReference>
<dbReference type="GO" id="GO:0044877">
    <property type="term" value="F:protein-containing complex binding"/>
    <property type="evidence" value="ECO:0007669"/>
    <property type="project" value="TreeGrafter"/>
</dbReference>
<keyword evidence="3" id="KW-1185">Reference proteome</keyword>
<organism evidence="2">
    <name type="scientific">Mizugakiibacter sediminis</name>
    <dbReference type="NCBI Taxonomy" id="1475481"/>
    <lineage>
        <taxon>Bacteria</taxon>
        <taxon>Pseudomonadati</taxon>
        <taxon>Pseudomonadota</taxon>
        <taxon>Gammaproteobacteria</taxon>
        <taxon>Lysobacterales</taxon>
        <taxon>Rhodanobacteraceae</taxon>
        <taxon>Mizugakiibacter</taxon>
    </lineage>
</organism>
<dbReference type="CDD" id="cd05271">
    <property type="entry name" value="NDUFA9_like_SDR_a"/>
    <property type="match status" value="1"/>
</dbReference>
<dbReference type="PANTHER" id="PTHR12126">
    <property type="entry name" value="NADH-UBIQUINONE OXIDOREDUCTASE 39 KDA SUBUNIT-RELATED"/>
    <property type="match status" value="1"/>
</dbReference>
<sequence>MPLRPPKLILRAARNRASPAHSRRGTQMPALRLLVLGGTGFVGSHLLPRLAADGHAITVLSRNRDLHRELTVLPQVRVLSANVYDRAALARHLSKADAALNLVGILNETHHQRFRRAHVELTHTLVDACRQMGVPRLVQMSALKAGQGESKYLRTRGEAEAEVKRSGLAWTLLQSAVIFGPGDGLVSRFAGLLRLLPVLPLARPRAKMAPVYVGDVVEAIARCVADPRETGGRTFELYGPDVLTLLEIVRLIRDAMGVRRAVLPLPDALGWLQAAVAGLLPGKPFSLDNFRSLLTDSVGSVDGLAALGIVPQRFAPMLPALLHGRGRQARIEAARARCAASCAAGAKDL</sequence>
<evidence type="ECO:0000313" key="3">
    <source>
        <dbReference type="Proteomes" id="UP000253740"/>
    </source>
</evidence>
<dbReference type="InterPro" id="IPR051207">
    <property type="entry name" value="ComplexI_NDUFA9_subunit"/>
</dbReference>
<reference evidence="2" key="1">
    <citation type="submission" date="2015-08" db="EMBL/GenBank/DDBJ databases">
        <title>Complete DNA Sequence of Pseudomonas syringae pv. actinidiae, the Causal Agent of Kiwifruit Canker Disease.</title>
        <authorList>
            <person name="Rikkerink E.H.A."/>
            <person name="Fineran P.C."/>
        </authorList>
    </citation>
    <scope>NUCLEOTIDE SEQUENCE</scope>
    <source>
        <strain evidence="2">SkMP5</strain>
    </source>
</reference>
<feature type="domain" description="NAD(P)-binding" evidence="1">
    <location>
        <begin position="37"/>
        <end position="176"/>
    </location>
</feature>
<name>A0A0K8QK84_9GAMM</name>